<keyword evidence="1" id="KW-0677">Repeat</keyword>
<evidence type="ECO:0000256" key="2">
    <source>
        <dbReference type="ARBA" id="ARBA00023043"/>
    </source>
</evidence>
<feature type="repeat" description="ANK" evidence="3">
    <location>
        <begin position="538"/>
        <end position="571"/>
    </location>
</feature>
<feature type="repeat" description="ANK" evidence="3">
    <location>
        <begin position="472"/>
        <end position="504"/>
    </location>
</feature>
<feature type="repeat" description="ANK" evidence="3">
    <location>
        <begin position="212"/>
        <end position="244"/>
    </location>
</feature>
<dbReference type="RefSeq" id="XP_026602614.1">
    <property type="nucleotide sequence ID" value="XM_026748310.1"/>
</dbReference>
<evidence type="ECO:0000313" key="6">
    <source>
        <dbReference type="Proteomes" id="UP000256690"/>
    </source>
</evidence>
<dbReference type="AlphaFoldDB" id="A0A3D8RQD8"/>
<dbReference type="PANTHER" id="PTHR24198:SF165">
    <property type="entry name" value="ANKYRIN REPEAT-CONTAINING PROTEIN-RELATED"/>
    <property type="match status" value="1"/>
</dbReference>
<dbReference type="SMART" id="SM00248">
    <property type="entry name" value="ANK"/>
    <property type="match status" value="24"/>
</dbReference>
<feature type="repeat" description="ANK" evidence="3">
    <location>
        <begin position="1"/>
        <end position="17"/>
    </location>
</feature>
<feature type="repeat" description="ANK" evidence="3">
    <location>
        <begin position="711"/>
        <end position="743"/>
    </location>
</feature>
<proteinExistence type="predicted"/>
<feature type="repeat" description="ANK" evidence="3">
    <location>
        <begin position="84"/>
        <end position="116"/>
    </location>
</feature>
<dbReference type="Pfam" id="PF12796">
    <property type="entry name" value="Ank_2"/>
    <property type="match status" value="6"/>
</dbReference>
<feature type="repeat" description="ANK" evidence="3">
    <location>
        <begin position="505"/>
        <end position="537"/>
    </location>
</feature>
<keyword evidence="2 3" id="KW-0040">ANK repeat</keyword>
<comment type="caution">
    <text evidence="5">The sequence shown here is derived from an EMBL/GenBank/DDBJ whole genome shotgun (WGS) entry which is preliminary data.</text>
</comment>
<keyword evidence="6" id="KW-1185">Reference proteome</keyword>
<protein>
    <submittedName>
        <fullName evidence="5">Uncharacterized protein</fullName>
    </submittedName>
</protein>
<feature type="repeat" description="ANK" evidence="3">
    <location>
        <begin position="179"/>
        <end position="211"/>
    </location>
</feature>
<feature type="compositionally biased region" description="Low complexity" evidence="4">
    <location>
        <begin position="987"/>
        <end position="997"/>
    </location>
</feature>
<gene>
    <name evidence="5" type="ORF">DSM5745_06294</name>
</gene>
<dbReference type="OrthoDB" id="341259at2759"/>
<dbReference type="PROSITE" id="PS50088">
    <property type="entry name" value="ANK_REPEAT"/>
    <property type="match status" value="16"/>
</dbReference>
<feature type="region of interest" description="Disordered" evidence="4">
    <location>
        <begin position="972"/>
        <end position="1022"/>
    </location>
</feature>
<name>A0A3D8RQD8_9EURO</name>
<feature type="repeat" description="ANK" evidence="3">
    <location>
        <begin position="678"/>
        <end position="710"/>
    </location>
</feature>
<feature type="compositionally biased region" description="Acidic residues" evidence="4">
    <location>
        <begin position="998"/>
        <end position="1007"/>
    </location>
</feature>
<feature type="repeat" description="ANK" evidence="3">
    <location>
        <begin position="439"/>
        <end position="471"/>
    </location>
</feature>
<evidence type="ECO:0000256" key="4">
    <source>
        <dbReference type="SAM" id="MobiDB-lite"/>
    </source>
</evidence>
<sequence>MVQLLIDAGADVNLMDNNKRTPLSFAAENGHDALSCLLLDKGADMHLKDTTHRSSLSYAASKGQRSVVRALLDKGAHIDSLDSQSRTPLNWAAEHGEVTTIQLLLEKGARTNFHGHSRSLVNAIWRGRTEVAGLLISHGARVQDPCFNVGQWKSAIGDNPAMIKLLLEIDFDFDMTDWYHRTALSSAAVEGDVDLIRLLLEGGVKPNIRDGYGETPLMCAARGGHVAATATLLENGAEPISEDEEVQLPLELAAQTGDLATVRLLSTYGSLDWLAGSFSEIITNAAKRNDTAVLELLLNKSAISVRGEALYYALKDGCTNAAEMLLHHDADARGALSAAATYGCKEVVEALLADGVCSDEPAPSDPTGRTPLSYAVGNGCLELVTLFSEHGAAVQCIDHSGRTPLSYASENGHTTVVEFLLGNGCDPDFRLPSANCEGSYRTPLSLAAANGHRTVSELLLKYGAKPDVAAHDGRTPLSFAAEMGHTRMVELLLSKGADPNISTLEGWTPLSSAAERGYIAICRMLLANGADVNTRTVSGKSPILLATDYDNTPEIVRTLLGYDADADIGHDAGTPLMQACLYEWENTVIALLERGVSPNTRDQYGRSAIWYAVGSQQKAVVRALLEFGADPNSADHDGVTPLMRSVKESFRDPQKSCTLSIIKSLLDSGADINASDNRCQTPLSLAVEVGNASAVSLLLSRGASPNDRDEQGRTALLLAVANDSRVMVKSFLAAGFDLSYIEDEAGCSPICKAAAQGSIEIVAMLLEHAQNNLAASISIPRRAFIEAAMNRHEEMVTLLLRADGVDVTGKATVLSSYAQTELQDANGRRPHDHSGETTRRGMDDFTWGSDYNPKYRYLRRMLAWAARQGDVETMRLLLDKLEVGLPKAEGLRELARKRGHQDVVELVDKRYLTRYASRLLTWAAGGGDPERVQSILDQCNVGLQTAREAIWLAKDGGHTAVLEVLAKHTFTDIPDSGTESDSENDDPWWSSHSSDYSDSLEEEDDMESWPSSRDGAVQLDLV</sequence>
<dbReference type="EMBL" id="PVWQ01000007">
    <property type="protein sequence ID" value="RDW76302.1"/>
    <property type="molecule type" value="Genomic_DNA"/>
</dbReference>
<evidence type="ECO:0000256" key="3">
    <source>
        <dbReference type="PROSITE-ProRule" id="PRU00023"/>
    </source>
</evidence>
<dbReference type="STRING" id="1810919.A0A3D8RQD8"/>
<organism evidence="5 6">
    <name type="scientific">Aspergillus mulundensis</name>
    <dbReference type="NCBI Taxonomy" id="1810919"/>
    <lineage>
        <taxon>Eukaryota</taxon>
        <taxon>Fungi</taxon>
        <taxon>Dikarya</taxon>
        <taxon>Ascomycota</taxon>
        <taxon>Pezizomycotina</taxon>
        <taxon>Eurotiomycetes</taxon>
        <taxon>Eurotiomycetidae</taxon>
        <taxon>Eurotiales</taxon>
        <taxon>Aspergillaceae</taxon>
        <taxon>Aspergillus</taxon>
        <taxon>Aspergillus subgen. Nidulantes</taxon>
    </lineage>
</organism>
<feature type="repeat" description="ANK" evidence="3">
    <location>
        <begin position="637"/>
        <end position="677"/>
    </location>
</feature>
<feature type="repeat" description="ANK" evidence="3">
    <location>
        <begin position="604"/>
        <end position="636"/>
    </location>
</feature>
<dbReference type="InterPro" id="IPR036770">
    <property type="entry name" value="Ankyrin_rpt-contain_sf"/>
</dbReference>
<feature type="repeat" description="ANK" evidence="3">
    <location>
        <begin position="400"/>
        <end position="432"/>
    </location>
</feature>
<dbReference type="PANTHER" id="PTHR24198">
    <property type="entry name" value="ANKYRIN REPEAT AND PROTEIN KINASE DOMAIN-CONTAINING PROTEIN"/>
    <property type="match status" value="1"/>
</dbReference>
<dbReference type="Pfam" id="PF00023">
    <property type="entry name" value="Ank"/>
    <property type="match status" value="1"/>
</dbReference>
<dbReference type="SUPFAM" id="SSF48403">
    <property type="entry name" value="Ankyrin repeat"/>
    <property type="match status" value="4"/>
</dbReference>
<dbReference type="PROSITE" id="PS50297">
    <property type="entry name" value="ANK_REP_REGION"/>
    <property type="match status" value="13"/>
</dbReference>
<dbReference type="Proteomes" id="UP000256690">
    <property type="component" value="Unassembled WGS sequence"/>
</dbReference>
<dbReference type="InterPro" id="IPR002110">
    <property type="entry name" value="Ankyrin_rpt"/>
</dbReference>
<dbReference type="Gene3D" id="1.25.40.20">
    <property type="entry name" value="Ankyrin repeat-containing domain"/>
    <property type="match status" value="6"/>
</dbReference>
<dbReference type="GeneID" id="38116664"/>
<evidence type="ECO:0000256" key="1">
    <source>
        <dbReference type="ARBA" id="ARBA00022737"/>
    </source>
</evidence>
<reference evidence="5 6" key="1">
    <citation type="journal article" date="2018" name="IMA Fungus">
        <title>IMA Genome-F 9: Draft genome sequence of Annulohypoxylon stygium, Aspergillus mulundensis, Berkeleyomyces basicola (syn. Thielaviopsis basicola), Ceratocystis smalleyi, two Cercospora beticola strains, Coleophoma cylindrospora, Fusarium fracticaudum, Phialophora cf. hyalina, and Morchella septimelata.</title>
        <authorList>
            <person name="Wingfield B.D."/>
            <person name="Bills G.F."/>
            <person name="Dong Y."/>
            <person name="Huang W."/>
            <person name="Nel W.J."/>
            <person name="Swalarsk-Parry B.S."/>
            <person name="Vaghefi N."/>
            <person name="Wilken P.M."/>
            <person name="An Z."/>
            <person name="de Beer Z.W."/>
            <person name="De Vos L."/>
            <person name="Chen L."/>
            <person name="Duong T.A."/>
            <person name="Gao Y."/>
            <person name="Hammerbacher A."/>
            <person name="Kikkert J.R."/>
            <person name="Li Y."/>
            <person name="Li H."/>
            <person name="Li K."/>
            <person name="Li Q."/>
            <person name="Liu X."/>
            <person name="Ma X."/>
            <person name="Naidoo K."/>
            <person name="Pethybridge S.J."/>
            <person name="Sun J."/>
            <person name="Steenkamp E.T."/>
            <person name="van der Nest M.A."/>
            <person name="van Wyk S."/>
            <person name="Wingfield M.J."/>
            <person name="Xiong C."/>
            <person name="Yue Q."/>
            <person name="Zhang X."/>
        </authorList>
    </citation>
    <scope>NUCLEOTIDE SEQUENCE [LARGE SCALE GENOMIC DNA]</scope>
    <source>
        <strain evidence="5 6">DSM 5745</strain>
    </source>
</reference>
<dbReference type="PRINTS" id="PR01415">
    <property type="entry name" value="ANKYRIN"/>
</dbReference>
<evidence type="ECO:0000313" key="5">
    <source>
        <dbReference type="EMBL" id="RDW76302.1"/>
    </source>
</evidence>
<accession>A0A3D8RQD8</accession>
<feature type="repeat" description="ANK" evidence="3">
    <location>
        <begin position="367"/>
        <end position="399"/>
    </location>
</feature>
<feature type="repeat" description="ANK" evidence="3">
    <location>
        <begin position="18"/>
        <end position="50"/>
    </location>
</feature>
<feature type="repeat" description="ANK" evidence="3">
    <location>
        <begin position="51"/>
        <end position="83"/>
    </location>
</feature>